<protein>
    <submittedName>
        <fullName evidence="3">Xylulose 5-phosphate 3-epimerase</fullName>
    </submittedName>
</protein>
<dbReference type="Gene3D" id="3.20.20.150">
    <property type="entry name" value="Divalent-metal-dependent TIM barrel enzymes"/>
    <property type="match status" value="1"/>
</dbReference>
<dbReference type="SUPFAM" id="SSF51658">
    <property type="entry name" value="Xylose isomerase-like"/>
    <property type="match status" value="1"/>
</dbReference>
<dbReference type="RefSeq" id="WP_077567561.1">
    <property type="nucleotide sequence ID" value="NZ_CP016809.1"/>
</dbReference>
<keyword evidence="5" id="KW-1185">Reference proteome</keyword>
<dbReference type="InterPro" id="IPR036237">
    <property type="entry name" value="Xyl_isomerase-like_sf"/>
</dbReference>
<sequence>MKKGINIWSFRGDASIAECIQLAKEAGFEGIELSLNKDGELGLQAGDQEVKNIKAQLEDANLEIAGLATGLYWDYPMTSDDPAVREKAFDICKKQLELAAAFGVDAILVIPGAVGVDFVPGSAVIDYEVAYERAQEGIRKLVPYAESAGVAIAIENVWNKFLLSPLELRTFIDEIGSDYVGSYFDVGNVVHSGYPEHWIRILGSRIKKVHFKDYRRQAGGLHGFVDLLAGDVNYPAVVEALKGIGYDNYVTAEMIPAYKHYSDQIIFNTSNAMDAILGRTPTLRQTAVREHLGQS</sequence>
<reference evidence="4 5" key="2">
    <citation type="submission" date="2016-12" db="EMBL/GenBank/DDBJ databases">
        <title>Genome sequencing and description of Paenibacillus sp. nov. from high altitude lake in the Indian Trans- Himalayas.</title>
        <authorList>
            <person name="Kiran S."/>
            <person name="Swarnkar M.K."/>
            <person name="Rana A."/>
            <person name="Tewari R."/>
            <person name="Gulati A."/>
        </authorList>
    </citation>
    <scope>NUCLEOTIDE SEQUENCE [LARGE SCALE GENOMIC DNA]</scope>
    <source>
        <strain evidence="4 5">IHBB 9951</strain>
    </source>
</reference>
<evidence type="ECO:0000313" key="5">
    <source>
        <dbReference type="Proteomes" id="UP000189059"/>
    </source>
</evidence>
<organism evidence="3">
    <name type="scientific">Paenibacillus ihbetae</name>
    <dbReference type="NCBI Taxonomy" id="1870820"/>
    <lineage>
        <taxon>Bacteria</taxon>
        <taxon>Bacillati</taxon>
        <taxon>Bacillota</taxon>
        <taxon>Bacilli</taxon>
        <taxon>Bacillales</taxon>
        <taxon>Paenibacillaceae</taxon>
        <taxon>Paenibacillus</taxon>
    </lineage>
</organism>
<evidence type="ECO:0000313" key="3">
    <source>
        <dbReference type="EMBL" id="ANY75038.1"/>
    </source>
</evidence>
<dbReference type="Pfam" id="PF01261">
    <property type="entry name" value="AP_endonuc_2"/>
    <property type="match status" value="1"/>
</dbReference>
<dbReference type="OrthoDB" id="9782669at2"/>
<reference evidence="3" key="1">
    <citation type="submission" date="2016-08" db="EMBL/GenBank/DDBJ databases">
        <title>Complete Genome Seqeunce of Paenibacillus sp. nov. IHBB 9852 from high altitute lake of Indian trans-Himalayas.</title>
        <authorList>
            <person name="Kiran S."/>
            <person name="Swarnkar M.K."/>
            <person name="Rana A."/>
            <person name="Tewari R."/>
            <person name="Gulati A."/>
        </authorList>
    </citation>
    <scope>NUCLEOTIDE SEQUENCE [LARGE SCALE GENOMIC DNA]</scope>
    <source>
        <strain evidence="3">IHBB 9852</strain>
    </source>
</reference>
<keyword evidence="1" id="KW-0413">Isomerase</keyword>
<accession>A0A1B2E4Y8</accession>
<dbReference type="GO" id="GO:0016853">
    <property type="term" value="F:isomerase activity"/>
    <property type="evidence" value="ECO:0007669"/>
    <property type="project" value="UniProtKB-KW"/>
</dbReference>
<dbReference type="KEGG" id="pib:BBD41_22080"/>
<dbReference type="EMBL" id="MRVI01000001">
    <property type="protein sequence ID" value="OOC62798.1"/>
    <property type="molecule type" value="Genomic_DNA"/>
</dbReference>
<dbReference type="EMBL" id="CP016809">
    <property type="protein sequence ID" value="ANY75038.1"/>
    <property type="molecule type" value="Genomic_DNA"/>
</dbReference>
<dbReference type="PANTHER" id="PTHR43489:SF7">
    <property type="entry name" value="3-DEHYDRO-D-GULOSIDE 4-EPIMERASE-RELATED"/>
    <property type="match status" value="1"/>
</dbReference>
<dbReference type="AlphaFoldDB" id="A0A1B2E4Y8"/>
<dbReference type="Proteomes" id="UP000189059">
    <property type="component" value="Unassembled WGS sequence"/>
</dbReference>
<evidence type="ECO:0000256" key="1">
    <source>
        <dbReference type="ARBA" id="ARBA00023235"/>
    </source>
</evidence>
<name>A0A1B2E4Y8_9BACL</name>
<evidence type="ECO:0000259" key="2">
    <source>
        <dbReference type="Pfam" id="PF01261"/>
    </source>
</evidence>
<evidence type="ECO:0000313" key="4">
    <source>
        <dbReference type="EMBL" id="OOC62798.1"/>
    </source>
</evidence>
<dbReference type="PANTHER" id="PTHR43489">
    <property type="entry name" value="ISOMERASE"/>
    <property type="match status" value="1"/>
</dbReference>
<proteinExistence type="predicted"/>
<feature type="domain" description="Xylose isomerase-like TIM barrel" evidence="2">
    <location>
        <begin position="20"/>
        <end position="255"/>
    </location>
</feature>
<gene>
    <name evidence="4" type="ORF">BBD40_13560</name>
    <name evidence="3" type="ORF">BBD41_22080</name>
</gene>
<dbReference type="InterPro" id="IPR050417">
    <property type="entry name" value="Sugar_Epim/Isomerase"/>
</dbReference>
<dbReference type="InterPro" id="IPR013022">
    <property type="entry name" value="Xyl_isomerase-like_TIM-brl"/>
</dbReference>